<comment type="caution">
    <text evidence="2">The sequence shown here is derived from an EMBL/GenBank/DDBJ whole genome shotgun (WGS) entry which is preliminary data.</text>
</comment>
<evidence type="ECO:0000259" key="1">
    <source>
        <dbReference type="Pfam" id="PF13449"/>
    </source>
</evidence>
<protein>
    <recommendedName>
        <fullName evidence="1">Phytase-like domain-containing protein</fullName>
    </recommendedName>
</protein>
<sequence length="311" mass="33587">MVASLLTALVTPLAGCADRVRAIPLAGDEVLARAPVELCGSLALPDQWLEGTPVNGLSDLALEADTGLLYLLSDRGRLHRARPLFDNGQLSGLTPIDSQRLRDARGQPLAGADADAESLTLLHADNATPGDTEFWVSFERDHRLQRFAPDGTPLAAPIRPPQTSTARRNQGMEAMTRHPTHGLILGLEAAPAGVPDKQTRLFSLDGKEWHYPLAAASGSALTELTTDGDELLALERAFAPPAPLVISLRRVRLGEPPRLNVETLASFSSADGWWLDNMEGMTRLDDGRVLILSDDNARALQRSLLVCLRPR</sequence>
<proteinExistence type="predicted"/>
<reference evidence="2 3" key="1">
    <citation type="submission" date="2019-06" db="EMBL/GenBank/DDBJ databases">
        <title>Whole genome shotgun sequence of Halomonas halmophila NBRC 15537.</title>
        <authorList>
            <person name="Hosoyama A."/>
            <person name="Uohara A."/>
            <person name="Ohji S."/>
            <person name="Ichikawa N."/>
        </authorList>
    </citation>
    <scope>NUCLEOTIDE SEQUENCE [LARGE SCALE GENOMIC DNA]</scope>
    <source>
        <strain evidence="2 3">NBRC 15537</strain>
    </source>
</reference>
<dbReference type="EMBL" id="BJOC01000028">
    <property type="protein sequence ID" value="GED23120.1"/>
    <property type="molecule type" value="Genomic_DNA"/>
</dbReference>
<organism evidence="2 3">
    <name type="scientific">Halomonas halmophila</name>
    <dbReference type="NCBI Taxonomy" id="252"/>
    <lineage>
        <taxon>Bacteria</taxon>
        <taxon>Pseudomonadati</taxon>
        <taxon>Pseudomonadota</taxon>
        <taxon>Gammaproteobacteria</taxon>
        <taxon>Oceanospirillales</taxon>
        <taxon>Halomonadaceae</taxon>
        <taxon>Halomonas</taxon>
    </lineage>
</organism>
<dbReference type="InterPro" id="IPR014567">
    <property type="entry name" value="UCP031900"/>
</dbReference>
<dbReference type="Pfam" id="PF13449">
    <property type="entry name" value="Phytase-like"/>
    <property type="match status" value="1"/>
</dbReference>
<feature type="domain" description="Phytase-like" evidence="1">
    <location>
        <begin position="52"/>
        <end position="296"/>
    </location>
</feature>
<evidence type="ECO:0000313" key="3">
    <source>
        <dbReference type="Proteomes" id="UP000319812"/>
    </source>
</evidence>
<dbReference type="AlphaFoldDB" id="A0A4Y4F680"/>
<dbReference type="PIRSF" id="PIRSF031900">
    <property type="entry name" value="UCP031900"/>
    <property type="match status" value="1"/>
</dbReference>
<gene>
    <name evidence="2" type="ORF">HHA01_20970</name>
</gene>
<keyword evidence="3" id="KW-1185">Reference proteome</keyword>
<evidence type="ECO:0000313" key="2">
    <source>
        <dbReference type="EMBL" id="GED23120.1"/>
    </source>
</evidence>
<dbReference type="Proteomes" id="UP000319812">
    <property type="component" value="Unassembled WGS sequence"/>
</dbReference>
<name>A0A4Y4F680_9GAMM</name>
<dbReference type="InterPro" id="IPR027372">
    <property type="entry name" value="Phytase-like_dom"/>
</dbReference>
<accession>A0A4Y4F680</accession>